<dbReference type="AlphaFoldDB" id="G0UW82"/>
<proteinExistence type="predicted"/>
<evidence type="ECO:0000313" key="3">
    <source>
        <dbReference type="EMBL" id="CCC93648.1"/>
    </source>
</evidence>
<reference evidence="3" key="1">
    <citation type="journal article" date="2012" name="Proc. Natl. Acad. Sci. U.S.A.">
        <title>Antigenic diversity is generated by distinct evolutionary mechanisms in African trypanosome species.</title>
        <authorList>
            <person name="Jackson A.P."/>
            <person name="Berry A."/>
            <person name="Aslett M."/>
            <person name="Allison H.C."/>
            <person name="Burton P."/>
            <person name="Vavrova-Anderson J."/>
            <person name="Brown R."/>
            <person name="Browne H."/>
            <person name="Corton N."/>
            <person name="Hauser H."/>
            <person name="Gamble J."/>
            <person name="Gilderthorp R."/>
            <person name="Marcello L."/>
            <person name="McQuillan J."/>
            <person name="Otto T.D."/>
            <person name="Quail M.A."/>
            <person name="Sanders M.J."/>
            <person name="van Tonder A."/>
            <person name="Ginger M.L."/>
            <person name="Field M.C."/>
            <person name="Barry J.D."/>
            <person name="Hertz-Fowler C."/>
            <person name="Berriman M."/>
        </authorList>
    </citation>
    <scope>NUCLEOTIDE SEQUENCE</scope>
    <source>
        <strain evidence="3">IL3000</strain>
    </source>
</reference>
<feature type="coiled-coil region" evidence="1">
    <location>
        <begin position="391"/>
        <end position="418"/>
    </location>
</feature>
<dbReference type="EMBL" id="HE575323">
    <property type="protein sequence ID" value="CCC93648.1"/>
    <property type="molecule type" value="Genomic_DNA"/>
</dbReference>
<evidence type="ECO:0000256" key="1">
    <source>
        <dbReference type="SAM" id="Coils"/>
    </source>
</evidence>
<protein>
    <recommendedName>
        <fullName evidence="4">GAF domain-containing protein</fullName>
    </recommendedName>
</protein>
<evidence type="ECO:0000256" key="2">
    <source>
        <dbReference type="SAM" id="MobiDB-lite"/>
    </source>
</evidence>
<name>G0UW82_TRYCI</name>
<feature type="region of interest" description="Disordered" evidence="2">
    <location>
        <begin position="284"/>
        <end position="309"/>
    </location>
</feature>
<gene>
    <name evidence="3" type="ORF">TCIL3000_10_4110</name>
</gene>
<organism evidence="3">
    <name type="scientific">Trypanosoma congolense (strain IL3000)</name>
    <dbReference type="NCBI Taxonomy" id="1068625"/>
    <lineage>
        <taxon>Eukaryota</taxon>
        <taxon>Discoba</taxon>
        <taxon>Euglenozoa</taxon>
        <taxon>Kinetoplastea</taxon>
        <taxon>Metakinetoplastina</taxon>
        <taxon>Trypanosomatida</taxon>
        <taxon>Trypanosomatidae</taxon>
        <taxon>Trypanosoma</taxon>
        <taxon>Nannomonas</taxon>
    </lineage>
</organism>
<dbReference type="VEuPathDB" id="TriTrypDB:TcIL3000_10_4110"/>
<sequence length="446" mass="50078">MISRFEEQLSELKLIAEILSTLANSSQQLNALHVAPLTDRIHRAVEVIESSAREFVQVPSKDVAEGERPRRADCLPELVTEGKITHTQRCPGVIKTKVVTKPSSVLAYRIPRERIPDGPLQISKEVSKFIAASLYNILECASRITKASSSHIFVRRDDEMLSIANCSAKLAFPPQLVHHRCLGSLDAEVLGSGIALNQYTVDSSQVTSSTLIFPVFTTNSPRQSAVAVVHMENKCQGTTPFGKADEGVILTTSQLIGQLMSMFPQMDWINSFFDPITQHILAPFEPPKKLPKPTKRVTRDGNNPSERSDDTGTCIDDCYWKKIEECEPQLLIKREALPRLGSKKTQPQGLSAVPTLREIDAYVENMESCWSRGISNYVGLSEEEHSNNIELKVIRRELTRLKALYENSEEQLRLYRLQGGDYEEGYRSIKAELDNYIHNRNKGNMP</sequence>
<evidence type="ECO:0008006" key="4">
    <source>
        <dbReference type="Google" id="ProtNLM"/>
    </source>
</evidence>
<accession>G0UW82</accession>
<keyword evidence="1" id="KW-0175">Coiled coil</keyword>